<dbReference type="GO" id="GO:0005829">
    <property type="term" value="C:cytosol"/>
    <property type="evidence" value="ECO:0007669"/>
    <property type="project" value="TreeGrafter"/>
</dbReference>
<evidence type="ECO:0000256" key="5">
    <source>
        <dbReference type="ARBA" id="ARBA00022840"/>
    </source>
</evidence>
<feature type="domain" description="Cytidylate kinase" evidence="9">
    <location>
        <begin position="9"/>
        <end position="222"/>
    </location>
</feature>
<dbReference type="GO" id="GO:0005524">
    <property type="term" value="F:ATP binding"/>
    <property type="evidence" value="ECO:0007669"/>
    <property type="project" value="UniProtKB-UniRule"/>
</dbReference>
<evidence type="ECO:0000256" key="1">
    <source>
        <dbReference type="ARBA" id="ARBA00009427"/>
    </source>
</evidence>
<dbReference type="Proteomes" id="UP000225108">
    <property type="component" value="Unassembled WGS sequence"/>
</dbReference>
<proteinExistence type="inferred from homology"/>
<comment type="catalytic activity">
    <reaction evidence="6 8">
        <text>dCMP + ATP = dCDP + ADP</text>
        <dbReference type="Rhea" id="RHEA:25094"/>
        <dbReference type="ChEBI" id="CHEBI:30616"/>
        <dbReference type="ChEBI" id="CHEBI:57566"/>
        <dbReference type="ChEBI" id="CHEBI:58593"/>
        <dbReference type="ChEBI" id="CHEBI:456216"/>
        <dbReference type="EC" id="2.7.4.25"/>
    </reaction>
</comment>
<dbReference type="GO" id="GO:0015949">
    <property type="term" value="P:nucleobase-containing small molecule interconversion"/>
    <property type="evidence" value="ECO:0007669"/>
    <property type="project" value="TreeGrafter"/>
</dbReference>
<evidence type="ECO:0000256" key="2">
    <source>
        <dbReference type="ARBA" id="ARBA00022679"/>
    </source>
</evidence>
<dbReference type="InterPro" id="IPR003136">
    <property type="entry name" value="Cytidylate_kin"/>
</dbReference>
<dbReference type="HAMAP" id="MF_00238">
    <property type="entry name" value="Cytidyl_kinase_type1"/>
    <property type="match status" value="1"/>
</dbReference>
<dbReference type="EC" id="2.7.4.25" evidence="8"/>
<name>A0A2G3PNQ8_WILMA</name>
<comment type="subcellular location">
    <subcellularLocation>
        <location evidence="8">Cytoplasm</location>
    </subcellularLocation>
</comment>
<evidence type="ECO:0000256" key="3">
    <source>
        <dbReference type="ARBA" id="ARBA00022741"/>
    </source>
</evidence>
<dbReference type="Gene3D" id="3.40.50.300">
    <property type="entry name" value="P-loop containing nucleotide triphosphate hydrolases"/>
    <property type="match status" value="1"/>
</dbReference>
<organism evidence="10 11">
    <name type="scientific">Williamsia marianensis</name>
    <dbReference type="NCBI Taxonomy" id="85044"/>
    <lineage>
        <taxon>Bacteria</taxon>
        <taxon>Bacillati</taxon>
        <taxon>Actinomycetota</taxon>
        <taxon>Actinomycetes</taxon>
        <taxon>Mycobacteriales</taxon>
        <taxon>Nocardiaceae</taxon>
        <taxon>Williamsia</taxon>
    </lineage>
</organism>
<dbReference type="Pfam" id="PF02224">
    <property type="entry name" value="Cytidylate_kin"/>
    <property type="match status" value="1"/>
</dbReference>
<keyword evidence="2 8" id="KW-0808">Transferase</keyword>
<evidence type="ECO:0000313" key="10">
    <source>
        <dbReference type="EMBL" id="PHV67434.1"/>
    </source>
</evidence>
<dbReference type="GO" id="GO:0036431">
    <property type="term" value="F:dCMP kinase activity"/>
    <property type="evidence" value="ECO:0007669"/>
    <property type="project" value="InterPro"/>
</dbReference>
<comment type="caution">
    <text evidence="10">The sequence shown here is derived from an EMBL/GenBank/DDBJ whole genome shotgun (WGS) entry which is preliminary data.</text>
</comment>
<keyword evidence="3 8" id="KW-0547">Nucleotide-binding</keyword>
<dbReference type="InterPro" id="IPR027417">
    <property type="entry name" value="P-loop_NTPase"/>
</dbReference>
<dbReference type="InterPro" id="IPR011994">
    <property type="entry name" value="Cytidylate_kinase_dom"/>
</dbReference>
<dbReference type="CDD" id="cd02020">
    <property type="entry name" value="CMPK"/>
    <property type="match status" value="1"/>
</dbReference>
<comment type="catalytic activity">
    <reaction evidence="7 8">
        <text>CMP + ATP = CDP + ADP</text>
        <dbReference type="Rhea" id="RHEA:11600"/>
        <dbReference type="ChEBI" id="CHEBI:30616"/>
        <dbReference type="ChEBI" id="CHEBI:58069"/>
        <dbReference type="ChEBI" id="CHEBI:60377"/>
        <dbReference type="ChEBI" id="CHEBI:456216"/>
        <dbReference type="EC" id="2.7.4.25"/>
    </reaction>
</comment>
<dbReference type="GO" id="GO:0036430">
    <property type="term" value="F:CMP kinase activity"/>
    <property type="evidence" value="ECO:0007669"/>
    <property type="project" value="RHEA"/>
</dbReference>
<dbReference type="EMBL" id="PEBD01000005">
    <property type="protein sequence ID" value="PHV67434.1"/>
    <property type="molecule type" value="Genomic_DNA"/>
</dbReference>
<evidence type="ECO:0000256" key="4">
    <source>
        <dbReference type="ARBA" id="ARBA00022777"/>
    </source>
</evidence>
<protein>
    <recommendedName>
        <fullName evidence="8">Cytidylate kinase</fullName>
        <shortName evidence="8">CK</shortName>
        <ecNumber evidence="8">2.7.4.25</ecNumber>
    </recommendedName>
    <alternativeName>
        <fullName evidence="8">Cytidine monophosphate kinase</fullName>
        <shortName evidence="8">CMP kinase</shortName>
    </alternativeName>
</protein>
<dbReference type="NCBIfam" id="TIGR00017">
    <property type="entry name" value="cmk"/>
    <property type="match status" value="1"/>
</dbReference>
<keyword evidence="4 8" id="KW-0418">Kinase</keyword>
<evidence type="ECO:0000313" key="11">
    <source>
        <dbReference type="Proteomes" id="UP000225108"/>
    </source>
</evidence>
<feature type="binding site" evidence="8">
    <location>
        <begin position="13"/>
        <end position="21"/>
    </location>
    <ligand>
        <name>ATP</name>
        <dbReference type="ChEBI" id="CHEBI:30616"/>
    </ligand>
</feature>
<evidence type="ECO:0000256" key="6">
    <source>
        <dbReference type="ARBA" id="ARBA00047615"/>
    </source>
</evidence>
<evidence type="ECO:0000256" key="7">
    <source>
        <dbReference type="ARBA" id="ARBA00048478"/>
    </source>
</evidence>
<dbReference type="AlphaFoldDB" id="A0A2G3PNQ8"/>
<evidence type="ECO:0000259" key="9">
    <source>
        <dbReference type="Pfam" id="PF02224"/>
    </source>
</evidence>
<dbReference type="SUPFAM" id="SSF52540">
    <property type="entry name" value="P-loop containing nucleoside triphosphate hydrolases"/>
    <property type="match status" value="1"/>
</dbReference>
<evidence type="ECO:0000256" key="8">
    <source>
        <dbReference type="HAMAP-Rule" id="MF_00238"/>
    </source>
</evidence>
<gene>
    <name evidence="8" type="primary">cmk</name>
    <name evidence="10" type="ORF">CSW57_06895</name>
</gene>
<keyword evidence="8" id="KW-0963">Cytoplasm</keyword>
<keyword evidence="5 8" id="KW-0067">ATP-binding</keyword>
<comment type="similarity">
    <text evidence="1 8">Belongs to the cytidylate kinase family. Type 1 subfamily.</text>
</comment>
<dbReference type="PANTHER" id="PTHR21299">
    <property type="entry name" value="CYTIDYLATE KINASE/PANTOATE-BETA-ALANINE LIGASE"/>
    <property type="match status" value="1"/>
</dbReference>
<sequence length="229" mass="24425">MTGTERAVIAIDGPAGTGKSSVSRRVAIALGGNYIDTGAMYRVATLKALRAGASLDDPESIDKATDDLTISVTNDPQALIVMMDGEDVTDEIRSDAVTRAVSAVSAVPAVRTRLVQAQRDLAQSGLSVLEGRDIGTVVFPDATLKIFLTASPEARAQRRHDQNTAAGMKSDYQTVLDDVIRRDHLDSTRATSPLRPAEDAVQVDTTDLGIEEVIAKLVELARNRIEVQA</sequence>
<accession>A0A2G3PNQ8</accession>
<dbReference type="GO" id="GO:0006220">
    <property type="term" value="P:pyrimidine nucleotide metabolic process"/>
    <property type="evidence" value="ECO:0007669"/>
    <property type="project" value="UniProtKB-UniRule"/>
</dbReference>
<dbReference type="PANTHER" id="PTHR21299:SF2">
    <property type="entry name" value="CYTIDYLATE KINASE"/>
    <property type="match status" value="1"/>
</dbReference>
<reference evidence="10 11" key="1">
    <citation type="submission" date="2017-10" db="EMBL/GenBank/DDBJ databases">
        <title>The draft genome sequence of Williamsia sp. BULT 1.1 isolated from the semi-arid grassland soils from South Africa.</title>
        <authorList>
            <person name="Kabwe M.H."/>
            <person name="Govender N."/>
            <person name="Mutseka Lunga P."/>
            <person name="Vikram S."/>
            <person name="Makhalanyane T.P."/>
        </authorList>
    </citation>
    <scope>NUCLEOTIDE SEQUENCE [LARGE SCALE GENOMIC DNA]</scope>
    <source>
        <strain evidence="10 11">BULT 1.1</strain>
    </source>
</reference>